<dbReference type="InterPro" id="IPR000182">
    <property type="entry name" value="GNAT_dom"/>
</dbReference>
<dbReference type="CDD" id="cd04301">
    <property type="entry name" value="NAT_SF"/>
    <property type="match status" value="1"/>
</dbReference>
<evidence type="ECO:0000259" key="1">
    <source>
        <dbReference type="PROSITE" id="PS51186"/>
    </source>
</evidence>
<feature type="domain" description="N-acetyltransferase" evidence="1">
    <location>
        <begin position="24"/>
        <end position="174"/>
    </location>
</feature>
<dbReference type="PROSITE" id="PS51186">
    <property type="entry name" value="GNAT"/>
    <property type="match status" value="1"/>
</dbReference>
<sequence>MQPILDTKPNSSLALPRRILDWVALFERLVPGDRDSLVAHFTSLGQDDRRLRFGIVVDDAFLARYVDGMDFGRDVVFGARTGPGQWVGIGHLVLDGNAPELGLSVLPAARGRGLGAAIFRYAVVRAARAGKDRLYMHCLTSNRAIMSIARAAGMAIRSDSGEADAHLVVPPYPEFARMLIGEPDPASPARRTDATA</sequence>
<dbReference type="EMBL" id="JACHGB010000003">
    <property type="protein sequence ID" value="MBB5271482.1"/>
    <property type="molecule type" value="Genomic_DNA"/>
</dbReference>
<keyword evidence="2" id="KW-0808">Transferase</keyword>
<name>A0A7W8M8C3_9BURK</name>
<organism evidence="2 3">
    <name type="scientific">Quisquiliibacterium transsilvanicum</name>
    <dbReference type="NCBI Taxonomy" id="1549638"/>
    <lineage>
        <taxon>Bacteria</taxon>
        <taxon>Pseudomonadati</taxon>
        <taxon>Pseudomonadota</taxon>
        <taxon>Betaproteobacteria</taxon>
        <taxon>Burkholderiales</taxon>
        <taxon>Burkholderiaceae</taxon>
        <taxon>Quisquiliibacterium</taxon>
    </lineage>
</organism>
<evidence type="ECO:0000313" key="2">
    <source>
        <dbReference type="EMBL" id="MBB5271482.1"/>
    </source>
</evidence>
<proteinExistence type="predicted"/>
<dbReference type="AlphaFoldDB" id="A0A7W8M8C3"/>
<accession>A0A7W8M8C3</accession>
<dbReference type="GO" id="GO:0016747">
    <property type="term" value="F:acyltransferase activity, transferring groups other than amino-acyl groups"/>
    <property type="evidence" value="ECO:0007669"/>
    <property type="project" value="InterPro"/>
</dbReference>
<dbReference type="Proteomes" id="UP000532440">
    <property type="component" value="Unassembled WGS sequence"/>
</dbReference>
<gene>
    <name evidence="2" type="ORF">HNQ70_001492</name>
</gene>
<dbReference type="Gene3D" id="3.40.630.30">
    <property type="match status" value="1"/>
</dbReference>
<protein>
    <submittedName>
        <fullName evidence="2">GNAT superfamily N-acetyltransferase</fullName>
    </submittedName>
</protein>
<dbReference type="Pfam" id="PF00583">
    <property type="entry name" value="Acetyltransf_1"/>
    <property type="match status" value="1"/>
</dbReference>
<keyword evidence="3" id="KW-1185">Reference proteome</keyword>
<dbReference type="RefSeq" id="WP_183965904.1">
    <property type="nucleotide sequence ID" value="NZ_BAABEW010000001.1"/>
</dbReference>
<evidence type="ECO:0000313" key="3">
    <source>
        <dbReference type="Proteomes" id="UP000532440"/>
    </source>
</evidence>
<dbReference type="SUPFAM" id="SSF55729">
    <property type="entry name" value="Acyl-CoA N-acyltransferases (Nat)"/>
    <property type="match status" value="1"/>
</dbReference>
<dbReference type="InterPro" id="IPR016181">
    <property type="entry name" value="Acyl_CoA_acyltransferase"/>
</dbReference>
<comment type="caution">
    <text evidence="2">The sequence shown here is derived from an EMBL/GenBank/DDBJ whole genome shotgun (WGS) entry which is preliminary data.</text>
</comment>
<reference evidence="2 3" key="1">
    <citation type="submission" date="2020-08" db="EMBL/GenBank/DDBJ databases">
        <title>Genomic Encyclopedia of Type Strains, Phase IV (KMG-IV): sequencing the most valuable type-strain genomes for metagenomic binning, comparative biology and taxonomic classification.</title>
        <authorList>
            <person name="Goeker M."/>
        </authorList>
    </citation>
    <scope>NUCLEOTIDE SEQUENCE [LARGE SCALE GENOMIC DNA]</scope>
    <source>
        <strain evidence="2 3">DSM 29781</strain>
    </source>
</reference>